<feature type="region of interest" description="Disordered" evidence="1">
    <location>
        <begin position="287"/>
        <end position="313"/>
    </location>
</feature>
<protein>
    <submittedName>
        <fullName evidence="3">Uncharacterized protein</fullName>
    </submittedName>
</protein>
<name>A0A8H5CJZ6_9AGAR</name>
<evidence type="ECO:0000256" key="2">
    <source>
        <dbReference type="SAM" id="Phobius"/>
    </source>
</evidence>
<gene>
    <name evidence="3" type="ORF">D9758_015873</name>
</gene>
<keyword evidence="2" id="KW-0472">Membrane</keyword>
<dbReference type="Proteomes" id="UP000559256">
    <property type="component" value="Unassembled WGS sequence"/>
</dbReference>
<dbReference type="EMBL" id="JAACJM010000159">
    <property type="protein sequence ID" value="KAF5342714.1"/>
    <property type="molecule type" value="Genomic_DNA"/>
</dbReference>
<dbReference type="OrthoDB" id="3013391at2759"/>
<feature type="region of interest" description="Disordered" evidence="1">
    <location>
        <begin position="363"/>
        <end position="382"/>
    </location>
</feature>
<feature type="transmembrane region" description="Helical" evidence="2">
    <location>
        <begin position="315"/>
        <end position="339"/>
    </location>
</feature>
<sequence>MAEPVRIIVDDSELAGILLGPGPRVRGSSCASWDQSNHTFDNSFFSNRSYTSVTSSFSCPIGYNIGPVTFFGIAPPPGFNQSFALNGHIFNYSQPAHQGQLFDFPDVSEEPPIIDLGEFVIVDYALFTVDNTADLSNSVILVDDLSKEIQWNGSWEPGVLNTPMLDIREFPTPISVSPHGNTSHVSSTDGDSFTFRFAGTSIEIYGFMSSGGISDIYTFRVTIDGQQNTKNPVMLDLPGLLFSQNGLGRGNHTLVFTCEEIPGRLAVDYILYTPAFSNLADKPVFQASDSPSSSASSPDRTSTSPDSGHSSKPNVGVIVGGVIGALATCGLLILGLWLWRKTRKGRILKEHSSLMAEPFMDQNSTASQPAIPRKRRRHSAPVRSFPEPVADEWATDAKGRHVLAISTTERQNIQEYSHALDEQMQQIEVRSQAGEVDVNHLDAEMREMRATVDMLRREVGRILVPPSYDSENGGSVAGD</sequence>
<reference evidence="3 4" key="1">
    <citation type="journal article" date="2020" name="ISME J.">
        <title>Uncovering the hidden diversity of litter-decomposition mechanisms in mushroom-forming fungi.</title>
        <authorList>
            <person name="Floudas D."/>
            <person name="Bentzer J."/>
            <person name="Ahren D."/>
            <person name="Johansson T."/>
            <person name="Persson P."/>
            <person name="Tunlid A."/>
        </authorList>
    </citation>
    <scope>NUCLEOTIDE SEQUENCE [LARGE SCALE GENOMIC DNA]</scope>
    <source>
        <strain evidence="3 4">CBS 291.85</strain>
    </source>
</reference>
<comment type="caution">
    <text evidence="3">The sequence shown here is derived from an EMBL/GenBank/DDBJ whole genome shotgun (WGS) entry which is preliminary data.</text>
</comment>
<evidence type="ECO:0000313" key="3">
    <source>
        <dbReference type="EMBL" id="KAF5342714.1"/>
    </source>
</evidence>
<keyword evidence="2" id="KW-0812">Transmembrane</keyword>
<keyword evidence="4" id="KW-1185">Reference proteome</keyword>
<organism evidence="3 4">
    <name type="scientific">Tetrapyrgos nigripes</name>
    <dbReference type="NCBI Taxonomy" id="182062"/>
    <lineage>
        <taxon>Eukaryota</taxon>
        <taxon>Fungi</taxon>
        <taxon>Dikarya</taxon>
        <taxon>Basidiomycota</taxon>
        <taxon>Agaricomycotina</taxon>
        <taxon>Agaricomycetes</taxon>
        <taxon>Agaricomycetidae</taxon>
        <taxon>Agaricales</taxon>
        <taxon>Marasmiineae</taxon>
        <taxon>Marasmiaceae</taxon>
        <taxon>Tetrapyrgos</taxon>
    </lineage>
</organism>
<evidence type="ECO:0000256" key="1">
    <source>
        <dbReference type="SAM" id="MobiDB-lite"/>
    </source>
</evidence>
<dbReference type="AlphaFoldDB" id="A0A8H5CJZ6"/>
<proteinExistence type="predicted"/>
<keyword evidence="2" id="KW-1133">Transmembrane helix</keyword>
<evidence type="ECO:0000313" key="4">
    <source>
        <dbReference type="Proteomes" id="UP000559256"/>
    </source>
</evidence>
<feature type="compositionally biased region" description="Low complexity" evidence="1">
    <location>
        <begin position="287"/>
        <end position="307"/>
    </location>
</feature>
<dbReference type="Gene3D" id="2.60.120.260">
    <property type="entry name" value="Galactose-binding domain-like"/>
    <property type="match status" value="1"/>
</dbReference>
<accession>A0A8H5CJZ6</accession>